<gene>
    <name evidence="1" type="ORF">M514_19899</name>
</gene>
<organism evidence="1">
    <name type="scientific">Trichuris suis</name>
    <name type="common">pig whipworm</name>
    <dbReference type="NCBI Taxonomy" id="68888"/>
    <lineage>
        <taxon>Eukaryota</taxon>
        <taxon>Metazoa</taxon>
        <taxon>Ecdysozoa</taxon>
        <taxon>Nematoda</taxon>
        <taxon>Enoplea</taxon>
        <taxon>Dorylaimia</taxon>
        <taxon>Trichinellida</taxon>
        <taxon>Trichuridae</taxon>
        <taxon>Trichuris</taxon>
    </lineage>
</organism>
<dbReference type="Proteomes" id="UP000030758">
    <property type="component" value="Unassembled WGS sequence"/>
</dbReference>
<reference evidence="1" key="1">
    <citation type="journal article" date="2014" name="Nat. Genet.">
        <title>Genome and transcriptome of the porcine whipworm Trichuris suis.</title>
        <authorList>
            <person name="Jex A.R."/>
            <person name="Nejsum P."/>
            <person name="Schwarz E.M."/>
            <person name="Hu L."/>
            <person name="Young N.D."/>
            <person name="Hall R.S."/>
            <person name="Korhonen P.K."/>
            <person name="Liao S."/>
            <person name="Thamsborg S."/>
            <person name="Xia J."/>
            <person name="Xu P."/>
            <person name="Wang S."/>
            <person name="Scheerlinck J.P."/>
            <person name="Hofmann A."/>
            <person name="Sternberg P.W."/>
            <person name="Wang J."/>
            <person name="Gasser R.B."/>
        </authorList>
    </citation>
    <scope>NUCLEOTIDE SEQUENCE [LARGE SCALE GENOMIC DNA]</scope>
    <source>
        <strain evidence="1">DCEP-RM93F</strain>
    </source>
</reference>
<proteinExistence type="predicted"/>
<name>A0A085NEC0_9BILA</name>
<dbReference type="EMBL" id="KL367510">
    <property type="protein sequence ID" value="KFD67816.1"/>
    <property type="molecule type" value="Genomic_DNA"/>
</dbReference>
<dbReference type="AlphaFoldDB" id="A0A085NEC0"/>
<protein>
    <submittedName>
        <fullName evidence="1">Uncharacterized protein</fullName>
    </submittedName>
</protein>
<evidence type="ECO:0000313" key="1">
    <source>
        <dbReference type="EMBL" id="KFD67816.1"/>
    </source>
</evidence>
<sequence>MYSSRRAHVGCILARKLPPFFRRGAKGKRSNDWELCIIGQNNIKGKEAGCKRVLPFVFCYFHREFRLFKIWVLSKSRSIEHFNLFAITNYSRFLHIRDHSTFIIPTFSDVGPLNLLRISILRSMRPFDFSTYSTLHSIRRFDKFGISTVRFVNPSNLSTNITFRTIVELGPFEILRRSRTQSSERRLQENNKTLRWR</sequence>
<accession>A0A085NEC0</accession>